<gene>
    <name evidence="1" type="ORF">QR685DRAFT_247844</name>
</gene>
<evidence type="ECO:0000313" key="2">
    <source>
        <dbReference type="Proteomes" id="UP001451303"/>
    </source>
</evidence>
<keyword evidence="2" id="KW-1185">Reference proteome</keyword>
<accession>A0ABR3DC44</accession>
<proteinExistence type="predicted"/>
<comment type="caution">
    <text evidence="1">The sequence shown here is derived from an EMBL/GenBank/DDBJ whole genome shotgun (WGS) entry which is preliminary data.</text>
</comment>
<evidence type="ECO:0000313" key="1">
    <source>
        <dbReference type="EMBL" id="KAL0470237.1"/>
    </source>
</evidence>
<name>A0ABR3DC44_NEUIN</name>
<protein>
    <submittedName>
        <fullName evidence="1">Uncharacterized protein</fullName>
    </submittedName>
</protein>
<reference evidence="1 2" key="1">
    <citation type="submission" date="2023-09" db="EMBL/GenBank/DDBJ databases">
        <title>Multi-omics analysis of a traditional fermented food reveals byproduct-associated fungal strains for waste-to-food upcycling.</title>
        <authorList>
            <consortium name="Lawrence Berkeley National Laboratory"/>
            <person name="Rekdal V.M."/>
            <person name="Villalobos-Escobedo J.M."/>
            <person name="Rodriguez-Valeron N."/>
            <person name="Garcia M.O."/>
            <person name="Vasquez D.P."/>
            <person name="Damayanti I."/>
            <person name="Sorensen P.M."/>
            <person name="Baidoo E.E."/>
            <person name="De Carvalho A.C."/>
            <person name="Riley R."/>
            <person name="Lipzen A."/>
            <person name="He G."/>
            <person name="Yan M."/>
            <person name="Haridas S."/>
            <person name="Daum C."/>
            <person name="Yoshinaga Y."/>
            <person name="Ng V."/>
            <person name="Grigoriev I.V."/>
            <person name="Munk R."/>
            <person name="Nuraida L."/>
            <person name="Wijaya C.H."/>
            <person name="Morales P.-C."/>
            <person name="Keasling J.D."/>
        </authorList>
    </citation>
    <scope>NUCLEOTIDE SEQUENCE [LARGE SCALE GENOMIC DNA]</scope>
    <source>
        <strain evidence="1 2">FGSC 2613</strain>
    </source>
</reference>
<dbReference type="Proteomes" id="UP001451303">
    <property type="component" value="Unassembled WGS sequence"/>
</dbReference>
<sequence>MMTVTLSTRLCTTPVSIFLSSGQPIRVVSDAGIELNVKWDGGSGPVAATAIRENPKEGGGRDDYNYSFVVWWCYV</sequence>
<organism evidence="1 2">
    <name type="scientific">Neurospora intermedia</name>
    <dbReference type="NCBI Taxonomy" id="5142"/>
    <lineage>
        <taxon>Eukaryota</taxon>
        <taxon>Fungi</taxon>
        <taxon>Dikarya</taxon>
        <taxon>Ascomycota</taxon>
        <taxon>Pezizomycotina</taxon>
        <taxon>Sordariomycetes</taxon>
        <taxon>Sordariomycetidae</taxon>
        <taxon>Sordariales</taxon>
        <taxon>Sordariaceae</taxon>
        <taxon>Neurospora</taxon>
    </lineage>
</organism>
<dbReference type="EMBL" id="JAVLET010000004">
    <property type="protein sequence ID" value="KAL0470237.1"/>
    <property type="molecule type" value="Genomic_DNA"/>
</dbReference>